<protein>
    <submittedName>
        <fullName evidence="2">Uncharacterized protein</fullName>
    </submittedName>
</protein>
<dbReference type="OrthoDB" id="10035002at2759"/>
<reference evidence="2" key="2">
    <citation type="submission" date="2020-11" db="EMBL/GenBank/DDBJ databases">
        <authorList>
            <person name="McCartney M.A."/>
            <person name="Auch B."/>
            <person name="Kono T."/>
            <person name="Mallez S."/>
            <person name="Becker A."/>
            <person name="Gohl D.M."/>
            <person name="Silverstein K.A.T."/>
            <person name="Koren S."/>
            <person name="Bechman K.B."/>
            <person name="Herman A."/>
            <person name="Abrahante J.E."/>
            <person name="Garbe J."/>
        </authorList>
    </citation>
    <scope>NUCLEOTIDE SEQUENCE</scope>
    <source>
        <strain evidence="2">Duluth1</strain>
        <tissue evidence="2">Whole animal</tissue>
    </source>
</reference>
<sequence>MKMVSSKQPEQAVAQSTYRESYKGVMPLLPVIRYKTHPGLCDQENQLHRNNARIDVSIPPTSMFQTTRVQHSQATSNRLSARSGFEIRKDQPTCKSHCPQKVFDTKFGPMDMETIEQLYNKTRYSTCAQIAAREVSVPMFKLDPPTTTREKAPDMVRPRGQRYESRPEEWQDAVLWDRLQSRPETNARPRSGSRQRLLHIRKNKEEIPLEVLDKIRDHVRTDNLASVFVKKCPGYLGYTPMCPPETRLDDRKSPPEMTSLMRASYRRFPDNIYEREKYARQGPFSKTVTLTFPFNPFNKKGQDRFDVDRESLYTNINMKEIKILSNL</sequence>
<dbReference type="InterPro" id="IPR027867">
    <property type="entry name" value="SPATA48"/>
</dbReference>
<feature type="compositionally biased region" description="Basic and acidic residues" evidence="1">
    <location>
        <begin position="148"/>
        <end position="164"/>
    </location>
</feature>
<accession>A0A9D4HC31</accession>
<dbReference type="Proteomes" id="UP000828390">
    <property type="component" value="Unassembled WGS sequence"/>
</dbReference>
<dbReference type="PANTHER" id="PTHR34759:SF1">
    <property type="entry name" value="SPERMATOGENESIS-ASSOCIATED PROTEIN 48"/>
    <property type="match status" value="1"/>
</dbReference>
<proteinExistence type="predicted"/>
<evidence type="ECO:0000256" key="1">
    <source>
        <dbReference type="SAM" id="MobiDB-lite"/>
    </source>
</evidence>
<organism evidence="2 3">
    <name type="scientific">Dreissena polymorpha</name>
    <name type="common">Zebra mussel</name>
    <name type="synonym">Mytilus polymorpha</name>
    <dbReference type="NCBI Taxonomy" id="45954"/>
    <lineage>
        <taxon>Eukaryota</taxon>
        <taxon>Metazoa</taxon>
        <taxon>Spiralia</taxon>
        <taxon>Lophotrochozoa</taxon>
        <taxon>Mollusca</taxon>
        <taxon>Bivalvia</taxon>
        <taxon>Autobranchia</taxon>
        <taxon>Heteroconchia</taxon>
        <taxon>Euheterodonta</taxon>
        <taxon>Imparidentia</taxon>
        <taxon>Neoheterodontei</taxon>
        <taxon>Myida</taxon>
        <taxon>Dreissenoidea</taxon>
        <taxon>Dreissenidae</taxon>
        <taxon>Dreissena</taxon>
    </lineage>
</organism>
<dbReference type="AlphaFoldDB" id="A0A9D4HC31"/>
<dbReference type="PANTHER" id="PTHR34759">
    <property type="entry name" value="SPERMATOGENESIS-ASSOCIATED PROTEIN 48"/>
    <property type="match status" value="1"/>
</dbReference>
<gene>
    <name evidence="2" type="ORF">DPMN_057498</name>
</gene>
<name>A0A9D4HC31_DREPO</name>
<evidence type="ECO:0000313" key="3">
    <source>
        <dbReference type="Proteomes" id="UP000828390"/>
    </source>
</evidence>
<feature type="region of interest" description="Disordered" evidence="1">
    <location>
        <begin position="141"/>
        <end position="164"/>
    </location>
</feature>
<reference evidence="2" key="1">
    <citation type="journal article" date="2019" name="bioRxiv">
        <title>The Genome of the Zebra Mussel, Dreissena polymorpha: A Resource for Invasive Species Research.</title>
        <authorList>
            <person name="McCartney M.A."/>
            <person name="Auch B."/>
            <person name="Kono T."/>
            <person name="Mallez S."/>
            <person name="Zhang Y."/>
            <person name="Obille A."/>
            <person name="Becker A."/>
            <person name="Abrahante J.E."/>
            <person name="Garbe J."/>
            <person name="Badalamenti J.P."/>
            <person name="Herman A."/>
            <person name="Mangelson H."/>
            <person name="Liachko I."/>
            <person name="Sullivan S."/>
            <person name="Sone E.D."/>
            <person name="Koren S."/>
            <person name="Silverstein K.A.T."/>
            <person name="Beckman K.B."/>
            <person name="Gohl D.M."/>
        </authorList>
    </citation>
    <scope>NUCLEOTIDE SEQUENCE</scope>
    <source>
        <strain evidence="2">Duluth1</strain>
        <tissue evidence="2">Whole animal</tissue>
    </source>
</reference>
<evidence type="ECO:0000313" key="2">
    <source>
        <dbReference type="EMBL" id="KAH3714797.1"/>
    </source>
</evidence>
<dbReference type="EMBL" id="JAIWYP010000013">
    <property type="protein sequence ID" value="KAH3714797.1"/>
    <property type="molecule type" value="Genomic_DNA"/>
</dbReference>
<keyword evidence="3" id="KW-1185">Reference proteome</keyword>
<comment type="caution">
    <text evidence="2">The sequence shown here is derived from an EMBL/GenBank/DDBJ whole genome shotgun (WGS) entry which is preliminary data.</text>
</comment>